<accession>A0A859D6A8</accession>
<evidence type="ECO:0000256" key="3">
    <source>
        <dbReference type="ARBA" id="ARBA00022484"/>
    </source>
</evidence>
<evidence type="ECO:0000256" key="1">
    <source>
        <dbReference type="ARBA" id="ARBA00012494"/>
    </source>
</evidence>
<evidence type="ECO:0000256" key="8">
    <source>
        <dbReference type="RuleBase" id="RU004330"/>
    </source>
</evidence>
<dbReference type="GO" id="GO:0000166">
    <property type="term" value="F:nucleotide binding"/>
    <property type="evidence" value="ECO:0007669"/>
    <property type="project" value="UniProtKB-KW"/>
</dbReference>
<keyword evidence="5" id="KW-0548">Nucleotidyltransferase</keyword>
<evidence type="ECO:0000256" key="7">
    <source>
        <dbReference type="ARBA" id="ARBA00022953"/>
    </source>
</evidence>
<proteinExistence type="predicted"/>
<keyword evidence="7" id="KW-0693">Viral RNA replication</keyword>
<dbReference type="EC" id="2.7.7.48" evidence="1 8"/>
<evidence type="ECO:0000256" key="4">
    <source>
        <dbReference type="ARBA" id="ARBA00022679"/>
    </source>
</evidence>
<name>A0A859D6A8_9ORTO</name>
<keyword evidence="4" id="KW-0808">Transferase</keyword>
<protein>
    <recommendedName>
        <fullName evidence="2 8">RNA-directed RNA polymerase catalytic subunit</fullName>
        <ecNumber evidence="1 8">2.7.7.48</ecNumber>
    </recommendedName>
</protein>
<reference evidence="10" key="1">
    <citation type="submission" date="2019-12" db="EMBL/GenBank/DDBJ databases">
        <authorList>
            <person name="Pettersson J.H.O."/>
            <person name="Olsen B."/>
            <person name="Holmes E.C."/>
        </authorList>
    </citation>
    <scope>NUCLEOTIDE SEQUENCE</scope>
    <source>
        <strain evidence="10">OTU27.IU10</strain>
    </source>
</reference>
<keyword evidence="6" id="KW-0547">Nucleotide-binding</keyword>
<reference evidence="10" key="2">
    <citation type="journal article" name="PLoS Pathog.">
        <title>Circumpolar diversification of the Ixodes uriae tick virome.</title>
        <authorList>
            <person name="Pettersson J.H."/>
            <person name="Ellstrom P."/>
            <person name="Ling J."/>
            <person name="Nilsson I."/>
            <person name="Bergstrom S."/>
            <person name="Gonzalez-Acuna D."/>
            <person name="Olsen B."/>
            <person name="Holmes E.C."/>
        </authorList>
    </citation>
    <scope>NUCLEOTIDE SEQUENCE</scope>
    <source>
        <strain evidence="10">OTU27.IU10</strain>
    </source>
</reference>
<evidence type="ECO:0000256" key="6">
    <source>
        <dbReference type="ARBA" id="ARBA00022741"/>
    </source>
</evidence>
<feature type="domain" description="RdRp catalytic" evidence="9">
    <location>
        <begin position="290"/>
        <end position="466"/>
    </location>
</feature>
<dbReference type="PROSITE" id="PS50525">
    <property type="entry name" value="RDRP_SSRNA_NEG_SEG"/>
    <property type="match status" value="1"/>
</dbReference>
<evidence type="ECO:0000313" key="10">
    <source>
        <dbReference type="EMBL" id="QKK82921.1"/>
    </source>
</evidence>
<dbReference type="GO" id="GO:0003968">
    <property type="term" value="F:RNA-directed RNA polymerase activity"/>
    <property type="evidence" value="ECO:0007669"/>
    <property type="project" value="UniProtKB-KW"/>
</dbReference>
<organism evidence="10">
    <name type="scientific">Neke harbour virus</name>
    <dbReference type="NCBI Taxonomy" id="2739773"/>
    <lineage>
        <taxon>Viruses</taxon>
        <taxon>Riboviria</taxon>
        <taxon>Orthornavirae</taxon>
        <taxon>Negarnaviricota</taxon>
        <taxon>Polyploviricotina</taxon>
        <taxon>Insthoviricetes</taxon>
        <taxon>Articulavirales</taxon>
        <taxon>Orthomyxoviridae</taxon>
    </lineage>
</organism>
<keyword evidence="3 8" id="KW-0696">RNA-directed RNA polymerase</keyword>
<evidence type="ECO:0000256" key="2">
    <source>
        <dbReference type="ARBA" id="ARBA00020035"/>
    </source>
</evidence>
<dbReference type="InterPro" id="IPR001407">
    <property type="entry name" value="RNA_pol_PB1_influenza"/>
</dbReference>
<dbReference type="GO" id="GO:0039694">
    <property type="term" value="P:viral RNA genome replication"/>
    <property type="evidence" value="ECO:0007669"/>
    <property type="project" value="InterPro"/>
</dbReference>
<sequence length="717" mass="81602">MLFAKMNIFTPLSELNPTQTQELLYAYTGPAPVAYGTRTRAVLENIYRPYKYFYHPENIGQALQKKTADKSPDDINVEGPSSGFHRDSVVGFSENFVKKYSLAMEKLRYWILVHLPKMKYAELSKGRQTYSFIHKKNLPAPIALEETVEFLEQNLHRKIGPSMVSFCQAIMDVLSLECTIYALKVSDNPHEVVYESSEDSDGEYIQRINYGHKFKVISFTREELWDQMRKLNTMWKHLERGRLNRRTIATPSMLVRGFVKIVEDAATEILENVPTSGVPVGGEEKLAKLASKQAFHLPVTGELSGDQEKFNECLDPDAMRLMWTIFLEHVQAPKWVKELFNIPFLVFKSKLADMGEGLSYQKGSLVQNFKLGTFESEFDELVPNIHGENEISCRLGMFMGMFNLTSTLLALIAVERPELTGSHVESSDDFIHFFYCKNQDEMFNQAETLRLSLKLVGINMSPSKCILISPAGIGEFNSKFHHRDFVGNVATELPALVPNGTNPMTDLAMGLNVIKHSVNTGQMNMVSGSLAMRIFNKSYKYSYMAEGITRRTRFMQENNIVPVLTNQGAPPVHSFSTMHLDEVALRKHLGLLDEETFLRIMNPNNPITSRSDPSVFFRIESKMPKMMEDTSVGSCYKYSLARNRTISNKPHKVLLAKEEKYQRVTTLIRDCFPEVLITEATVPGTVLEGLRNRISLLIQRSSLNDIQKKRMLEELGK</sequence>
<dbReference type="InterPro" id="IPR007099">
    <property type="entry name" value="RNA-dir_pol_NSvirus"/>
</dbReference>
<evidence type="ECO:0000259" key="9">
    <source>
        <dbReference type="PROSITE" id="PS50525"/>
    </source>
</evidence>
<dbReference type="Pfam" id="PF00602">
    <property type="entry name" value="Flu_PB1"/>
    <property type="match status" value="1"/>
</dbReference>
<dbReference type="EMBL" id="MN830238">
    <property type="protein sequence ID" value="QKK82921.1"/>
    <property type="molecule type" value="Viral_cRNA"/>
</dbReference>
<dbReference type="GO" id="GO:0003723">
    <property type="term" value="F:RNA binding"/>
    <property type="evidence" value="ECO:0007669"/>
    <property type="project" value="InterPro"/>
</dbReference>
<comment type="catalytic activity">
    <reaction evidence="8">
        <text>RNA(n) + a ribonucleoside 5'-triphosphate = RNA(n+1) + diphosphate</text>
        <dbReference type="Rhea" id="RHEA:21248"/>
        <dbReference type="Rhea" id="RHEA-COMP:14527"/>
        <dbReference type="Rhea" id="RHEA-COMP:17342"/>
        <dbReference type="ChEBI" id="CHEBI:33019"/>
        <dbReference type="ChEBI" id="CHEBI:61557"/>
        <dbReference type="ChEBI" id="CHEBI:140395"/>
        <dbReference type="EC" id="2.7.7.48"/>
    </reaction>
</comment>
<evidence type="ECO:0000256" key="5">
    <source>
        <dbReference type="ARBA" id="ARBA00022695"/>
    </source>
</evidence>